<dbReference type="AlphaFoldDB" id="A0AA42CNZ9"/>
<dbReference type="Pfam" id="PF00497">
    <property type="entry name" value="SBP_bac_3"/>
    <property type="match status" value="1"/>
</dbReference>
<evidence type="ECO:0000256" key="1">
    <source>
        <dbReference type="ARBA" id="ARBA00022729"/>
    </source>
</evidence>
<evidence type="ECO:0000313" key="5">
    <source>
        <dbReference type="EMBL" id="MCW6509917.1"/>
    </source>
</evidence>
<feature type="domain" description="Ionotropic glutamate receptor C-terminal" evidence="4">
    <location>
        <begin position="31"/>
        <end position="277"/>
    </location>
</feature>
<dbReference type="RefSeq" id="WP_282586289.1">
    <property type="nucleotide sequence ID" value="NZ_JAMOIM010000012.1"/>
</dbReference>
<evidence type="ECO:0000259" key="3">
    <source>
        <dbReference type="SMART" id="SM00062"/>
    </source>
</evidence>
<feature type="domain" description="Solute-binding protein family 3/N-terminal" evidence="3">
    <location>
        <begin position="31"/>
        <end position="278"/>
    </location>
</feature>
<dbReference type="InterPro" id="IPR001320">
    <property type="entry name" value="Iontro_rcpt_C"/>
</dbReference>
<dbReference type="InterPro" id="IPR001638">
    <property type="entry name" value="Solute-binding_3/MltF_N"/>
</dbReference>
<dbReference type="SMART" id="SM00062">
    <property type="entry name" value="PBPb"/>
    <property type="match status" value="1"/>
</dbReference>
<dbReference type="Gene3D" id="3.40.190.10">
    <property type="entry name" value="Periplasmic binding protein-like II"/>
    <property type="match status" value="2"/>
</dbReference>
<name>A0AA42CNZ9_9HYPH</name>
<dbReference type="GO" id="GO:0015276">
    <property type="term" value="F:ligand-gated monoatomic ion channel activity"/>
    <property type="evidence" value="ECO:0007669"/>
    <property type="project" value="InterPro"/>
</dbReference>
<keyword evidence="6" id="KW-1185">Reference proteome</keyword>
<dbReference type="SUPFAM" id="SSF53850">
    <property type="entry name" value="Periplasmic binding protein-like II"/>
    <property type="match status" value="1"/>
</dbReference>
<evidence type="ECO:0000313" key="6">
    <source>
        <dbReference type="Proteomes" id="UP001165667"/>
    </source>
</evidence>
<evidence type="ECO:0000256" key="2">
    <source>
        <dbReference type="SAM" id="SignalP"/>
    </source>
</evidence>
<dbReference type="Proteomes" id="UP001165667">
    <property type="component" value="Unassembled WGS sequence"/>
</dbReference>
<proteinExistence type="predicted"/>
<gene>
    <name evidence="5" type="ORF">M8523_18010</name>
</gene>
<dbReference type="SMART" id="SM00079">
    <property type="entry name" value="PBPe"/>
    <property type="match status" value="1"/>
</dbReference>
<evidence type="ECO:0000259" key="4">
    <source>
        <dbReference type="SMART" id="SM00079"/>
    </source>
</evidence>
<sequence>MMIARALASALLSATLIAGAAVSAEAKDWKSVTVVTEGAYEPWNLTNSDGTVGGFEPELLKDLCGRMKIECKVVTSDFDSAIPSLVAGKYDVIMDALSITDDRKKVIAFTDPYAATPAVFVADKTGPLAKAPGTDTTIKLDTDARTPTMDDLRKAFKGKTIGIQSATVYSTFVTNNFKDVATIREYKTSPEHDLDLAAGRIDLAFDDATYFTAAFAKAENKDLGYTGPQIGGLVWGPGEAFGIRQGDADLVAMFNKAIAEAKQDGTIQKLSMKWFKLNVVP</sequence>
<dbReference type="EMBL" id="JAMOIM010000012">
    <property type="protein sequence ID" value="MCW6509917.1"/>
    <property type="molecule type" value="Genomic_DNA"/>
</dbReference>
<protein>
    <submittedName>
        <fullName evidence="5">Transporter substrate-binding domain-containing protein</fullName>
    </submittedName>
</protein>
<accession>A0AA42CNZ9</accession>
<dbReference type="PANTHER" id="PTHR35936:SF17">
    <property type="entry name" value="ARGININE-BINDING EXTRACELLULAR PROTEIN ARTP"/>
    <property type="match status" value="1"/>
</dbReference>
<dbReference type="PANTHER" id="PTHR35936">
    <property type="entry name" value="MEMBRANE-BOUND LYTIC MUREIN TRANSGLYCOSYLASE F"/>
    <property type="match status" value="1"/>
</dbReference>
<keyword evidence="1 2" id="KW-0732">Signal</keyword>
<feature type="chain" id="PRO_5041424130" evidence="2">
    <location>
        <begin position="21"/>
        <end position="281"/>
    </location>
</feature>
<dbReference type="GO" id="GO:0016020">
    <property type="term" value="C:membrane"/>
    <property type="evidence" value="ECO:0007669"/>
    <property type="project" value="InterPro"/>
</dbReference>
<feature type="signal peptide" evidence="2">
    <location>
        <begin position="1"/>
        <end position="20"/>
    </location>
</feature>
<organism evidence="5 6">
    <name type="scientific">Lichenifustis flavocetrariae</name>
    <dbReference type="NCBI Taxonomy" id="2949735"/>
    <lineage>
        <taxon>Bacteria</taxon>
        <taxon>Pseudomonadati</taxon>
        <taxon>Pseudomonadota</taxon>
        <taxon>Alphaproteobacteria</taxon>
        <taxon>Hyphomicrobiales</taxon>
        <taxon>Lichenihabitantaceae</taxon>
        <taxon>Lichenifustis</taxon>
    </lineage>
</organism>
<comment type="caution">
    <text evidence="5">The sequence shown here is derived from an EMBL/GenBank/DDBJ whole genome shotgun (WGS) entry which is preliminary data.</text>
</comment>
<reference evidence="5" key="1">
    <citation type="submission" date="2022-05" db="EMBL/GenBank/DDBJ databases">
        <authorList>
            <person name="Pankratov T."/>
        </authorList>
    </citation>
    <scope>NUCLEOTIDE SEQUENCE</scope>
    <source>
        <strain evidence="5">BP6-180914</strain>
    </source>
</reference>